<dbReference type="Gramene" id="OMERI06G21640.1">
    <property type="protein sequence ID" value="OMERI06G21640.1"/>
    <property type="gene ID" value="OMERI06G21640"/>
</dbReference>
<evidence type="ECO:0000313" key="2">
    <source>
        <dbReference type="Proteomes" id="UP000008021"/>
    </source>
</evidence>
<dbReference type="HOGENOM" id="CLU_2324293_0_0_1"/>
<dbReference type="AlphaFoldDB" id="A0A0E0E3Y1"/>
<accession>A0A0E0E3Y1</accession>
<evidence type="ECO:0000313" key="1">
    <source>
        <dbReference type="EnsemblPlants" id="OMERI06G21640.1"/>
    </source>
</evidence>
<name>A0A0E0E3Y1_9ORYZ</name>
<dbReference type="Proteomes" id="UP000008021">
    <property type="component" value="Chromosome 6"/>
</dbReference>
<proteinExistence type="predicted"/>
<dbReference type="EnsemblPlants" id="OMERI06G21640.1">
    <property type="protein sequence ID" value="OMERI06G21640.1"/>
    <property type="gene ID" value="OMERI06G21640"/>
</dbReference>
<sequence>MVERGPEKLIGEEGDWERAAAVRPPRFDHLRCIQAREGGGSHRMATCTTAGSRCMHSSGHACSGGGEIHLSVSVWQLGMHGHCPQDPAHHLKAQSNVWC</sequence>
<keyword evidence="2" id="KW-1185">Reference proteome</keyword>
<organism evidence="1">
    <name type="scientific">Oryza meridionalis</name>
    <dbReference type="NCBI Taxonomy" id="40149"/>
    <lineage>
        <taxon>Eukaryota</taxon>
        <taxon>Viridiplantae</taxon>
        <taxon>Streptophyta</taxon>
        <taxon>Embryophyta</taxon>
        <taxon>Tracheophyta</taxon>
        <taxon>Spermatophyta</taxon>
        <taxon>Magnoliopsida</taxon>
        <taxon>Liliopsida</taxon>
        <taxon>Poales</taxon>
        <taxon>Poaceae</taxon>
        <taxon>BOP clade</taxon>
        <taxon>Oryzoideae</taxon>
        <taxon>Oryzeae</taxon>
        <taxon>Oryzinae</taxon>
        <taxon>Oryza</taxon>
    </lineage>
</organism>
<reference evidence="1" key="1">
    <citation type="submission" date="2015-04" db="UniProtKB">
        <authorList>
            <consortium name="EnsemblPlants"/>
        </authorList>
    </citation>
    <scope>IDENTIFICATION</scope>
</reference>
<protein>
    <submittedName>
        <fullName evidence="1">Uncharacterized protein</fullName>
    </submittedName>
</protein>
<reference evidence="1" key="2">
    <citation type="submission" date="2018-05" db="EMBL/GenBank/DDBJ databases">
        <title>OmerRS3 (Oryza meridionalis Reference Sequence Version 3).</title>
        <authorList>
            <person name="Zhang J."/>
            <person name="Kudrna D."/>
            <person name="Lee S."/>
            <person name="Talag J."/>
            <person name="Welchert J."/>
            <person name="Wing R.A."/>
        </authorList>
    </citation>
    <scope>NUCLEOTIDE SEQUENCE [LARGE SCALE GENOMIC DNA]</scope>
    <source>
        <strain evidence="1">cv. OR44</strain>
    </source>
</reference>